<keyword evidence="2" id="KW-1185">Reference proteome</keyword>
<dbReference type="Proteomes" id="UP001497516">
    <property type="component" value="Chromosome 7"/>
</dbReference>
<protein>
    <submittedName>
        <fullName evidence="1">Uncharacterized protein</fullName>
    </submittedName>
</protein>
<organism evidence="1 2">
    <name type="scientific">Linum trigynum</name>
    <dbReference type="NCBI Taxonomy" id="586398"/>
    <lineage>
        <taxon>Eukaryota</taxon>
        <taxon>Viridiplantae</taxon>
        <taxon>Streptophyta</taxon>
        <taxon>Embryophyta</taxon>
        <taxon>Tracheophyta</taxon>
        <taxon>Spermatophyta</taxon>
        <taxon>Magnoliopsida</taxon>
        <taxon>eudicotyledons</taxon>
        <taxon>Gunneridae</taxon>
        <taxon>Pentapetalae</taxon>
        <taxon>rosids</taxon>
        <taxon>fabids</taxon>
        <taxon>Malpighiales</taxon>
        <taxon>Linaceae</taxon>
        <taxon>Linum</taxon>
    </lineage>
</organism>
<evidence type="ECO:0000313" key="2">
    <source>
        <dbReference type="Proteomes" id="UP001497516"/>
    </source>
</evidence>
<accession>A0AAV2FRY3</accession>
<name>A0AAV2FRY3_9ROSI</name>
<evidence type="ECO:0000313" key="1">
    <source>
        <dbReference type="EMBL" id="CAL1401096.1"/>
    </source>
</evidence>
<reference evidence="1 2" key="1">
    <citation type="submission" date="2024-04" db="EMBL/GenBank/DDBJ databases">
        <authorList>
            <person name="Fracassetti M."/>
        </authorList>
    </citation>
    <scope>NUCLEOTIDE SEQUENCE [LARGE SCALE GENOMIC DNA]</scope>
</reference>
<dbReference type="EMBL" id="OZ034820">
    <property type="protein sequence ID" value="CAL1401096.1"/>
    <property type="molecule type" value="Genomic_DNA"/>
</dbReference>
<dbReference type="AlphaFoldDB" id="A0AAV2FRY3"/>
<sequence length="70" mass="7859">MVAKDAEIESLGRQLADREGRIIQLRAQVAAWVSYDEEKRARLEAEMLTLHSTVASAWDSFEGNVSKARP</sequence>
<gene>
    <name evidence="1" type="ORF">LTRI10_LOCUS41176</name>
</gene>
<proteinExistence type="predicted"/>